<evidence type="ECO:0000313" key="4">
    <source>
        <dbReference type="EMBL" id="RWA07053.1"/>
    </source>
</evidence>
<dbReference type="Gene3D" id="3.40.50.1110">
    <property type="entry name" value="SGNH hydrolase"/>
    <property type="match status" value="1"/>
</dbReference>
<dbReference type="InterPro" id="IPR036514">
    <property type="entry name" value="SGNH_hydro_sf"/>
</dbReference>
<dbReference type="CDD" id="cd01833">
    <property type="entry name" value="XynB_like"/>
    <property type="match status" value="1"/>
</dbReference>
<dbReference type="GO" id="GO:0004622">
    <property type="term" value="F:phosphatidylcholine lysophospholipase activity"/>
    <property type="evidence" value="ECO:0007669"/>
    <property type="project" value="TreeGrafter"/>
</dbReference>
<dbReference type="PANTHER" id="PTHR30383:SF5">
    <property type="entry name" value="SGNH HYDROLASE-TYPE ESTERASE DOMAIN-CONTAINING PROTEIN"/>
    <property type="match status" value="1"/>
</dbReference>
<dbReference type="Proteomes" id="UP000286045">
    <property type="component" value="Unassembled WGS sequence"/>
</dbReference>
<organism evidence="4 5">
    <name type="scientific">Xylaria grammica</name>
    <dbReference type="NCBI Taxonomy" id="363999"/>
    <lineage>
        <taxon>Eukaryota</taxon>
        <taxon>Fungi</taxon>
        <taxon>Dikarya</taxon>
        <taxon>Ascomycota</taxon>
        <taxon>Pezizomycotina</taxon>
        <taxon>Sordariomycetes</taxon>
        <taxon>Xylariomycetidae</taxon>
        <taxon>Xylariales</taxon>
        <taxon>Xylariaceae</taxon>
        <taxon>Xylaria</taxon>
    </lineage>
</organism>
<reference evidence="4 5" key="1">
    <citation type="submission" date="2018-12" db="EMBL/GenBank/DDBJ databases">
        <title>Draft genome sequence of Xylaria grammica IHI A82.</title>
        <authorList>
            <person name="Buettner E."/>
            <person name="Kellner H."/>
        </authorList>
    </citation>
    <scope>NUCLEOTIDE SEQUENCE [LARGE SCALE GENOMIC DNA]</scope>
    <source>
        <strain evidence="4 5">IHI A82</strain>
    </source>
</reference>
<dbReference type="InterPro" id="IPR028994">
    <property type="entry name" value="Integrin_alpha_N"/>
</dbReference>
<gene>
    <name evidence="4" type="ORF">EKO27_g8050</name>
</gene>
<dbReference type="EMBL" id="RYZI01000286">
    <property type="protein sequence ID" value="RWA07053.1"/>
    <property type="molecule type" value="Genomic_DNA"/>
</dbReference>
<keyword evidence="5" id="KW-1185">Reference proteome</keyword>
<name>A0A439CXX6_9PEZI</name>
<feature type="chain" id="PRO_5019539073" description="SGNH hydrolase-type esterase domain-containing protein" evidence="2">
    <location>
        <begin position="19"/>
        <end position="1188"/>
    </location>
</feature>
<keyword evidence="1 2" id="KW-0732">Signal</keyword>
<evidence type="ECO:0000313" key="5">
    <source>
        <dbReference type="Proteomes" id="UP000286045"/>
    </source>
</evidence>
<dbReference type="SUPFAM" id="SSF69318">
    <property type="entry name" value="Integrin alpha N-terminal domain"/>
    <property type="match status" value="2"/>
</dbReference>
<dbReference type="Pfam" id="PF13517">
    <property type="entry name" value="FG-GAP_3"/>
    <property type="match status" value="3"/>
</dbReference>
<dbReference type="STRING" id="363999.A0A439CXX6"/>
<evidence type="ECO:0000256" key="1">
    <source>
        <dbReference type="ARBA" id="ARBA00022729"/>
    </source>
</evidence>
<dbReference type="InterPro" id="IPR013830">
    <property type="entry name" value="SGNH_hydro"/>
</dbReference>
<dbReference type="Pfam" id="PF13472">
    <property type="entry name" value="Lipase_GDSL_2"/>
    <property type="match status" value="1"/>
</dbReference>
<sequence length="1188" mass="128190">MAKRLIALLPLLDAVVNANVVPLQTKSSAKPHGALTAIPPRETGQVGVESDYKSVSLPSIGGRQQYINQIPFNFCPEDFGRPPKTCDLCGGDSYYHGTCNRILLSGRQTYDCANRGVGCQGYFCKCTHDGEDHNPQVTSSTVVNGQTGTVIYEPLTLTQYSNLRSRTTVTLTEVATATYSDDAGGVETALAVIFAGGIAWLAVSESGGAAAIAAIKPPSQKPEDAKDDDSSCKSDPEEECPNCGGSDGYGLCSSGDQAGCPCEEKQNCPNEPPRCSDAQCGGDNGESQCSASGEINGCTCCPDTAPLCSDKDCVGGSTQLCTETRWEECGCYLEADAEDIDEGDNSGGIIDPVALSASISSVAAYVFTAVWHANYTELPGYPTPTKTARPTSTAIANGVDLRVLPIGDSITWGARSSDDNGYRESLFNQLAARGNDVDFVGRIKSGTMADKEHEGHRGYFIEEIGRASYIGIGAAPNIVLLHAGTNDCNKSIEVETAPSRLENLIDLILDHSPNATVLVCQIIPSKRYDTQLRINDFNDALPDIVSRFVKKGKKVSIVEMNKALTVADLADDLHPKDEGYAKMADTYYDAILDADEKGWITKPDKPDSTSPEDCQSTPSWYNLGQIADGAKVATSDGDFKPAWVKRGVVAEGACPRAQLHFMDLDGDGLKDYACVDPDTGATKVHLNIPDADGKTSGKWKDLGTIATGKNNRDGEGVIFGDLNGDGRDDYIYVDRGTDELFAWINRLQNEDGVWQWESIGRIATGIHGDWSHPTYESIQMVDLDGDGRDDLCLVDQATGKVSAWLNTGAATIPDYYELGSIATGVSASYSNRVYLGDFTGEGRADYMVVKAYGRVTGLVNRLQDMTLVPRWLDAFWLAEGPDGAKELDVRFVDMTGDGKVDYLLVDEETGKVTLWENIGTGGKYQPGEGVVLCDQVDGDGTSDYFWLDEKGRGWGYLNIGQGENAWQDLGQIANGPVRDRNLIRMGILTHSGRADYILVEEDTGRALWWQNLGPGWDWGWASRGEAATGPRETIQDTYGWKFKGKDVRFADLDGDGFDDYLYVNDQGAVVMWKNLGTNPISWGLPHLVADGVGVPARQVQFADTDGDGLLDYVVVGSVTGAARSWHNLGNRDDGSIRWNTPLSFADGVGVPGRSIKITEMTGDDRADYVTINPDNGALNLWHNRCLPI</sequence>
<dbReference type="Gene3D" id="2.130.10.130">
    <property type="entry name" value="Integrin alpha, N-terminal"/>
    <property type="match status" value="1"/>
</dbReference>
<dbReference type="InterPro" id="IPR013517">
    <property type="entry name" value="FG-GAP"/>
</dbReference>
<dbReference type="AlphaFoldDB" id="A0A439CXX6"/>
<protein>
    <recommendedName>
        <fullName evidence="3">SGNH hydrolase-type esterase domain-containing protein</fullName>
    </recommendedName>
</protein>
<evidence type="ECO:0000259" key="3">
    <source>
        <dbReference type="Pfam" id="PF13472"/>
    </source>
</evidence>
<feature type="signal peptide" evidence="2">
    <location>
        <begin position="1"/>
        <end position="18"/>
    </location>
</feature>
<evidence type="ECO:0000256" key="2">
    <source>
        <dbReference type="SAM" id="SignalP"/>
    </source>
</evidence>
<feature type="domain" description="SGNH hydrolase-type esterase" evidence="3">
    <location>
        <begin position="406"/>
        <end position="581"/>
    </location>
</feature>
<proteinExistence type="predicted"/>
<accession>A0A439CXX6</accession>
<dbReference type="SUPFAM" id="SSF52266">
    <property type="entry name" value="SGNH hydrolase"/>
    <property type="match status" value="1"/>
</dbReference>
<comment type="caution">
    <text evidence="4">The sequence shown here is derived from an EMBL/GenBank/DDBJ whole genome shotgun (WGS) entry which is preliminary data.</text>
</comment>
<dbReference type="InterPro" id="IPR051532">
    <property type="entry name" value="Ester_Hydrolysis_Enzymes"/>
</dbReference>
<dbReference type="PANTHER" id="PTHR30383">
    <property type="entry name" value="THIOESTERASE 1/PROTEASE 1/LYSOPHOSPHOLIPASE L1"/>
    <property type="match status" value="1"/>
</dbReference>